<accession>A0A1W9HR60</accession>
<protein>
    <recommendedName>
        <fullName evidence="1">Bacteriophage phiJL001 Gp84 C-terminal domain-containing protein</fullName>
    </recommendedName>
</protein>
<dbReference type="Proteomes" id="UP000192872">
    <property type="component" value="Unassembled WGS sequence"/>
</dbReference>
<dbReference type="RefSeq" id="WP_376799971.1">
    <property type="nucleotide sequence ID" value="NZ_DBNB01000008.1"/>
</dbReference>
<dbReference type="NCBIfam" id="TIGR02218">
    <property type="entry name" value="phg_TIGR02218"/>
    <property type="match status" value="1"/>
</dbReference>
<sequence>MRQLSSGLAAHLAGKTTTLARCWRIARSDGRILGFTDHDQPLNFGGTSHEPAAGFTASDMPASLGLSVDTSDISGALVSAVLDEADLAAGLYDNARVEVWLVNWSTPDERLLLEVGSIGEITRMGSAFKAEIRSLSHTLDQERGRIVSSTCDADFADARCGVNSSNPRFGGQGSIIEVMGPRRIRVSGPTSVPAGYLARGSLRWASGENISRRAEIRNDQDDGFGRVLDLWEQPARMPAQGDSFDALAGCDKRFETCVNRYANAVNFRGFPFLPGNDFVAGYARSGETNDGGALI</sequence>
<feature type="domain" description="Bacteriophage phiJL001 Gp84 C-terminal" evidence="1">
    <location>
        <begin position="195"/>
        <end position="277"/>
    </location>
</feature>
<comment type="caution">
    <text evidence="2">The sequence shown here is derived from an EMBL/GenBank/DDBJ whole genome shotgun (WGS) entry which is preliminary data.</text>
</comment>
<dbReference type="EMBL" id="LWDL01000031">
    <property type="protein sequence ID" value="OQW49737.1"/>
    <property type="molecule type" value="Genomic_DNA"/>
</dbReference>
<gene>
    <name evidence="2" type="ORF">A4S15_03255</name>
</gene>
<reference evidence="2 3" key="1">
    <citation type="journal article" date="2017" name="Water Res.">
        <title>Comammox in drinking water systems.</title>
        <authorList>
            <person name="Wang Y."/>
            <person name="Ma L."/>
            <person name="Mao Y."/>
            <person name="Jiang X."/>
            <person name="Xia Y."/>
            <person name="Yu K."/>
            <person name="Li B."/>
            <person name="Zhang T."/>
        </authorList>
    </citation>
    <scope>NUCLEOTIDE SEQUENCE [LARGE SCALE GENOMIC DNA]</scope>
    <source>
        <strain evidence="2">SG_bin8</strain>
    </source>
</reference>
<dbReference type="Pfam" id="PF09356">
    <property type="entry name" value="Phage_BR0599"/>
    <property type="match status" value="1"/>
</dbReference>
<evidence type="ECO:0000313" key="3">
    <source>
        <dbReference type="Proteomes" id="UP000192872"/>
    </source>
</evidence>
<dbReference type="STRING" id="1827387.A4S15_03255"/>
<proteinExistence type="predicted"/>
<evidence type="ECO:0000313" key="2">
    <source>
        <dbReference type="EMBL" id="OQW49737.1"/>
    </source>
</evidence>
<organism evidence="2 3">
    <name type="scientific">Candidatus Raskinella chloraquaticus</name>
    <dbReference type="NCBI Taxonomy" id="1951219"/>
    <lineage>
        <taxon>Bacteria</taxon>
        <taxon>Pseudomonadati</taxon>
        <taxon>Pseudomonadota</taxon>
        <taxon>Alphaproteobacteria</taxon>
        <taxon>Hyphomicrobiales</taxon>
        <taxon>Phreatobacteraceae</taxon>
        <taxon>Candidatus Raskinella</taxon>
    </lineage>
</organism>
<name>A0A1W9HR60_9HYPH</name>
<dbReference type="InterPro" id="IPR011928">
    <property type="entry name" value="Phage_phiJL001_Gp84"/>
</dbReference>
<dbReference type="InterPro" id="IPR018964">
    <property type="entry name" value="Phage_phiJL001_Gp84_C"/>
</dbReference>
<dbReference type="AlphaFoldDB" id="A0A1W9HR60"/>
<evidence type="ECO:0000259" key="1">
    <source>
        <dbReference type="Pfam" id="PF09356"/>
    </source>
</evidence>
<dbReference type="Pfam" id="PF09931">
    <property type="entry name" value="Phage_phiJL001_Gp84_N"/>
    <property type="match status" value="1"/>
</dbReference>